<keyword evidence="1" id="KW-0472">Membrane</keyword>
<organism evidence="2 3">
    <name type="scientific">Deefgea chitinilytica</name>
    <dbReference type="NCBI Taxonomy" id="570276"/>
    <lineage>
        <taxon>Bacteria</taxon>
        <taxon>Pseudomonadati</taxon>
        <taxon>Pseudomonadota</taxon>
        <taxon>Betaproteobacteria</taxon>
        <taxon>Neisseriales</taxon>
        <taxon>Chitinibacteraceae</taxon>
        <taxon>Deefgea</taxon>
    </lineage>
</organism>
<feature type="transmembrane region" description="Helical" evidence="1">
    <location>
        <begin position="6"/>
        <end position="25"/>
    </location>
</feature>
<sequence length="174" mass="20346">MNKKTLLISIIISINIHLLIFLLFLNSENYGPKNYKKENFEFKVSFEKEKIKVNLKNNDISISNYKTKYSMPDYVNNLTISNEYIENIINFEKFKDNEAILLNSEEFEFSNEIDVTFKAKIYINEKGIVEDIVIENTNIEDEKLKELKLIIGKFKFKPAIKNGKGIPSTKEIAF</sequence>
<gene>
    <name evidence="2" type="ORF">GM173_15015</name>
</gene>
<proteinExistence type="predicted"/>
<comment type="caution">
    <text evidence="2">The sequence shown here is derived from an EMBL/GenBank/DDBJ whole genome shotgun (WGS) entry which is preliminary data.</text>
</comment>
<dbReference type="EMBL" id="WOFE01000012">
    <property type="protein sequence ID" value="MBM5572880.1"/>
    <property type="molecule type" value="Genomic_DNA"/>
</dbReference>
<evidence type="ECO:0000313" key="2">
    <source>
        <dbReference type="EMBL" id="MBM5572880.1"/>
    </source>
</evidence>
<evidence type="ECO:0008006" key="4">
    <source>
        <dbReference type="Google" id="ProtNLM"/>
    </source>
</evidence>
<keyword evidence="3" id="KW-1185">Reference proteome</keyword>
<dbReference type="RefSeq" id="WP_203572209.1">
    <property type="nucleotide sequence ID" value="NZ_WOFE01000012.1"/>
</dbReference>
<evidence type="ECO:0000256" key="1">
    <source>
        <dbReference type="SAM" id="Phobius"/>
    </source>
</evidence>
<name>A0ABS2CFF3_9NEIS</name>
<dbReference type="Proteomes" id="UP001195660">
    <property type="component" value="Unassembled WGS sequence"/>
</dbReference>
<protein>
    <recommendedName>
        <fullName evidence="4">TonB C-terminal domain-containing protein</fullName>
    </recommendedName>
</protein>
<reference evidence="2 3" key="1">
    <citation type="submission" date="2019-11" db="EMBL/GenBank/DDBJ databases">
        <title>Novel Deefgea species.</title>
        <authorList>
            <person name="Han J.-H."/>
        </authorList>
    </citation>
    <scope>NUCLEOTIDE SEQUENCE [LARGE SCALE GENOMIC DNA]</scope>
    <source>
        <strain evidence="2 3">LMG 24817</strain>
    </source>
</reference>
<keyword evidence="1" id="KW-1133">Transmembrane helix</keyword>
<accession>A0ABS2CFF3</accession>
<evidence type="ECO:0000313" key="3">
    <source>
        <dbReference type="Proteomes" id="UP001195660"/>
    </source>
</evidence>
<keyword evidence="1" id="KW-0812">Transmembrane</keyword>